<dbReference type="InterPro" id="IPR001915">
    <property type="entry name" value="Peptidase_M48"/>
</dbReference>
<evidence type="ECO:0000256" key="10">
    <source>
        <dbReference type="ARBA" id="ARBA00023136"/>
    </source>
</evidence>
<feature type="domain" description="Peptidase M48" evidence="11">
    <location>
        <begin position="217"/>
        <end position="291"/>
    </location>
</feature>
<name>A0A1Y2DWN9_9FUNG</name>
<protein>
    <recommendedName>
        <fullName evidence="11">Peptidase M48 domain-containing protein</fullName>
    </recommendedName>
</protein>
<keyword evidence="13" id="KW-1185">Reference proteome</keyword>
<keyword evidence="9" id="KW-0482">Metalloprotease</keyword>
<dbReference type="GO" id="GO:0006508">
    <property type="term" value="P:proteolysis"/>
    <property type="evidence" value="ECO:0007669"/>
    <property type="project" value="UniProtKB-KW"/>
</dbReference>
<dbReference type="Proteomes" id="UP000193920">
    <property type="component" value="Unassembled WGS sequence"/>
</dbReference>
<keyword evidence="5" id="KW-0479">Metal-binding</keyword>
<dbReference type="Pfam" id="PF01435">
    <property type="entry name" value="Peptidase_M48"/>
    <property type="match status" value="1"/>
</dbReference>
<reference evidence="12 13" key="1">
    <citation type="submission" date="2016-08" db="EMBL/GenBank/DDBJ databases">
        <title>A Parts List for Fungal Cellulosomes Revealed by Comparative Genomics.</title>
        <authorList>
            <consortium name="DOE Joint Genome Institute"/>
            <person name="Haitjema C.H."/>
            <person name="Gilmore S.P."/>
            <person name="Henske J.K."/>
            <person name="Solomon K.V."/>
            <person name="De Groot R."/>
            <person name="Kuo A."/>
            <person name="Mondo S.J."/>
            <person name="Salamov A.A."/>
            <person name="Labutti K."/>
            <person name="Zhao Z."/>
            <person name="Chiniquy J."/>
            <person name="Barry K."/>
            <person name="Brewer H.M."/>
            <person name="Purvine S.O."/>
            <person name="Wright A.T."/>
            <person name="Boxma B."/>
            <person name="Van Alen T."/>
            <person name="Hackstein J.H."/>
            <person name="Baker S.E."/>
            <person name="Grigoriev I.V."/>
            <person name="O'Malley M.A."/>
        </authorList>
    </citation>
    <scope>NUCLEOTIDE SEQUENCE [LARGE SCALE GENOMIC DNA]</scope>
    <source>
        <strain evidence="12 13">G1</strain>
    </source>
</reference>
<evidence type="ECO:0000256" key="9">
    <source>
        <dbReference type="ARBA" id="ARBA00023049"/>
    </source>
</evidence>
<keyword evidence="6" id="KW-0378">Hydrolase</keyword>
<keyword evidence="4" id="KW-0812">Transmembrane</keyword>
<evidence type="ECO:0000256" key="1">
    <source>
        <dbReference type="ARBA" id="ARBA00001947"/>
    </source>
</evidence>
<proteinExistence type="predicted"/>
<evidence type="ECO:0000259" key="11">
    <source>
        <dbReference type="Pfam" id="PF01435"/>
    </source>
</evidence>
<keyword evidence="10" id="KW-0472">Membrane</keyword>
<comment type="cofactor">
    <cofactor evidence="1">
        <name>Zn(2+)</name>
        <dbReference type="ChEBI" id="CHEBI:29105"/>
    </cofactor>
</comment>
<keyword evidence="8" id="KW-1133">Transmembrane helix</keyword>
<evidence type="ECO:0000256" key="5">
    <source>
        <dbReference type="ARBA" id="ARBA00022723"/>
    </source>
</evidence>
<evidence type="ECO:0000313" key="13">
    <source>
        <dbReference type="Proteomes" id="UP000193920"/>
    </source>
</evidence>
<keyword evidence="2" id="KW-1003">Cell membrane</keyword>
<dbReference type="GO" id="GO:0046872">
    <property type="term" value="F:metal ion binding"/>
    <property type="evidence" value="ECO:0007669"/>
    <property type="project" value="UniProtKB-KW"/>
</dbReference>
<evidence type="ECO:0000256" key="8">
    <source>
        <dbReference type="ARBA" id="ARBA00022989"/>
    </source>
</evidence>
<keyword evidence="7" id="KW-0862">Zinc</keyword>
<dbReference type="EMBL" id="MCOG01000055">
    <property type="protein sequence ID" value="ORY63698.1"/>
    <property type="molecule type" value="Genomic_DNA"/>
</dbReference>
<accession>A0A1Y2DWN9</accession>
<gene>
    <name evidence="12" type="ORF">LY90DRAFT_668175</name>
</gene>
<evidence type="ECO:0000256" key="7">
    <source>
        <dbReference type="ARBA" id="ARBA00022833"/>
    </source>
</evidence>
<dbReference type="InterPro" id="IPR050083">
    <property type="entry name" value="HtpX_protease"/>
</dbReference>
<evidence type="ECO:0000313" key="12">
    <source>
        <dbReference type="EMBL" id="ORY63698.1"/>
    </source>
</evidence>
<organism evidence="12 13">
    <name type="scientific">Neocallimastix californiae</name>
    <dbReference type="NCBI Taxonomy" id="1754190"/>
    <lineage>
        <taxon>Eukaryota</taxon>
        <taxon>Fungi</taxon>
        <taxon>Fungi incertae sedis</taxon>
        <taxon>Chytridiomycota</taxon>
        <taxon>Chytridiomycota incertae sedis</taxon>
        <taxon>Neocallimastigomycetes</taxon>
        <taxon>Neocallimastigales</taxon>
        <taxon>Neocallimastigaceae</taxon>
        <taxon>Neocallimastix</taxon>
    </lineage>
</organism>
<evidence type="ECO:0000256" key="6">
    <source>
        <dbReference type="ARBA" id="ARBA00022801"/>
    </source>
</evidence>
<evidence type="ECO:0000256" key="4">
    <source>
        <dbReference type="ARBA" id="ARBA00022692"/>
    </source>
</evidence>
<dbReference type="STRING" id="1754190.A0A1Y2DWN9"/>
<sequence length="475" mass="53860">MYECNLNQYLSFNKVVLINNSSRNLHLNTSNLLLSPQNSIISSLSQLHNQKKCNSFSNSSRNYLFSQEFITRKFYSTLNDDDKEENDQNINSNDNDTYINNDATRSKFNNAENSFYKENASGSVDNKNNDTFSTFNTNENLEKLSSASPYLLWTSFILASSISACLFKQLTGSSIISHVIMIGIDFPAIVNASHLYNQGGKMIAKELGAEQCPSTSELCGIVEEVAKQIKLNNIPDVYIHESEEINALTAGIKDDNSIILITKGLLNNLKPEEIRAIIAHMLYHKKANFTSLGTHLTAMVSGFYAPYNIGRYIRNYLIECKKKKENSLLLDIAMGLNSIFIFMTKLLNCFCYISQSAFVRFRERTSLPKELMTDAWKSAIRKLYNQPASVMNEQSLINSNPAFTHLFLCDGKGEGWNKAASMAGNFDKDIQNGKLWTKKNVRTVTEYFSIFPSLKKRIEWTADEVIEENKNEEIQ</sequence>
<evidence type="ECO:0000256" key="3">
    <source>
        <dbReference type="ARBA" id="ARBA00022670"/>
    </source>
</evidence>
<dbReference type="PANTHER" id="PTHR43221:SF2">
    <property type="entry name" value="PROTEASE HTPX HOMOLOG"/>
    <property type="match status" value="1"/>
</dbReference>
<dbReference type="PANTHER" id="PTHR43221">
    <property type="entry name" value="PROTEASE HTPX"/>
    <property type="match status" value="1"/>
</dbReference>
<comment type="caution">
    <text evidence="12">The sequence shown here is derived from an EMBL/GenBank/DDBJ whole genome shotgun (WGS) entry which is preliminary data.</text>
</comment>
<dbReference type="Gene3D" id="3.30.2010.10">
    <property type="entry name" value="Metalloproteases ('zincins'), catalytic domain"/>
    <property type="match status" value="1"/>
</dbReference>
<keyword evidence="3" id="KW-0645">Protease</keyword>
<dbReference type="AlphaFoldDB" id="A0A1Y2DWN9"/>
<evidence type="ECO:0000256" key="2">
    <source>
        <dbReference type="ARBA" id="ARBA00022475"/>
    </source>
</evidence>
<dbReference type="GO" id="GO:0004222">
    <property type="term" value="F:metalloendopeptidase activity"/>
    <property type="evidence" value="ECO:0007669"/>
    <property type="project" value="InterPro"/>
</dbReference>